<evidence type="ECO:0000313" key="4">
    <source>
        <dbReference type="Proteomes" id="UP000321058"/>
    </source>
</evidence>
<comment type="caution">
    <text evidence="3">The sequence shown here is derived from an EMBL/GenBank/DDBJ whole genome shotgun (WGS) entry which is preliminary data.</text>
</comment>
<dbReference type="SUPFAM" id="SSF88874">
    <property type="entry name" value="Receptor-binding domain of short tail fibre protein gp12"/>
    <property type="match status" value="1"/>
</dbReference>
<proteinExistence type="predicted"/>
<keyword evidence="4" id="KW-1185">Reference proteome</keyword>
<dbReference type="EMBL" id="BKAJ01000207">
    <property type="protein sequence ID" value="GEP61224.1"/>
    <property type="molecule type" value="Genomic_DNA"/>
</dbReference>
<dbReference type="InterPro" id="IPR011083">
    <property type="entry name" value="Phage_tail_collar_dom"/>
</dbReference>
<sequence>MLCYGQAISRTAYAGLFAPLSTAHGTGDGSTTFNPPDLPRRVTAGKDDMGGSAASRLTGTSMSPNGTTLGASGGLQQANTGGASSLAPVRNDASNINVAQEHSHTVTVVQPTMLINYVIRI</sequence>
<dbReference type="AlphaFoldDB" id="A0A512NQJ7"/>
<dbReference type="InterPro" id="IPR037053">
    <property type="entry name" value="Phage_tail_collar_dom_sf"/>
</dbReference>
<feature type="compositionally biased region" description="Basic and acidic residues" evidence="1">
    <location>
        <begin position="38"/>
        <end position="49"/>
    </location>
</feature>
<evidence type="ECO:0000256" key="1">
    <source>
        <dbReference type="SAM" id="MobiDB-lite"/>
    </source>
</evidence>
<organism evidence="3 4">
    <name type="scientific">Reyranella soli</name>
    <dbReference type="NCBI Taxonomy" id="1230389"/>
    <lineage>
        <taxon>Bacteria</taxon>
        <taxon>Pseudomonadati</taxon>
        <taxon>Pseudomonadota</taxon>
        <taxon>Alphaproteobacteria</taxon>
        <taxon>Hyphomicrobiales</taxon>
        <taxon>Reyranellaceae</taxon>
        <taxon>Reyranella</taxon>
    </lineage>
</organism>
<feature type="domain" description="Phage tail collar" evidence="2">
    <location>
        <begin position="1"/>
        <end position="42"/>
    </location>
</feature>
<evidence type="ECO:0000313" key="3">
    <source>
        <dbReference type="EMBL" id="GEP61224.1"/>
    </source>
</evidence>
<feature type="region of interest" description="Disordered" evidence="1">
    <location>
        <begin position="25"/>
        <end position="88"/>
    </location>
</feature>
<protein>
    <recommendedName>
        <fullName evidence="2">Phage tail collar domain-containing protein</fullName>
    </recommendedName>
</protein>
<name>A0A512NQJ7_9HYPH</name>
<accession>A0A512NQJ7</accession>
<gene>
    <name evidence="3" type="ORF">RSO01_83900</name>
</gene>
<dbReference type="Proteomes" id="UP000321058">
    <property type="component" value="Unassembled WGS sequence"/>
</dbReference>
<reference evidence="3 4" key="1">
    <citation type="submission" date="2019-07" db="EMBL/GenBank/DDBJ databases">
        <title>Whole genome shotgun sequence of Reyranella soli NBRC 108950.</title>
        <authorList>
            <person name="Hosoyama A."/>
            <person name="Uohara A."/>
            <person name="Ohji S."/>
            <person name="Ichikawa N."/>
        </authorList>
    </citation>
    <scope>NUCLEOTIDE SEQUENCE [LARGE SCALE GENOMIC DNA]</scope>
    <source>
        <strain evidence="3 4">NBRC 108950</strain>
    </source>
</reference>
<feature type="compositionally biased region" description="Polar residues" evidence="1">
    <location>
        <begin position="55"/>
        <end position="83"/>
    </location>
</feature>
<dbReference type="Gene3D" id="3.90.1340.10">
    <property type="entry name" value="Phage tail collar domain"/>
    <property type="match status" value="1"/>
</dbReference>
<evidence type="ECO:0000259" key="2">
    <source>
        <dbReference type="Pfam" id="PF07484"/>
    </source>
</evidence>
<dbReference type="Pfam" id="PF07484">
    <property type="entry name" value="Collar"/>
    <property type="match status" value="1"/>
</dbReference>